<dbReference type="Proteomes" id="UP000276133">
    <property type="component" value="Unassembled WGS sequence"/>
</dbReference>
<organism evidence="1 2">
    <name type="scientific">Brachionus plicatilis</name>
    <name type="common">Marine rotifer</name>
    <name type="synonym">Brachionus muelleri</name>
    <dbReference type="NCBI Taxonomy" id="10195"/>
    <lineage>
        <taxon>Eukaryota</taxon>
        <taxon>Metazoa</taxon>
        <taxon>Spiralia</taxon>
        <taxon>Gnathifera</taxon>
        <taxon>Rotifera</taxon>
        <taxon>Eurotatoria</taxon>
        <taxon>Monogononta</taxon>
        <taxon>Pseudotrocha</taxon>
        <taxon>Ploima</taxon>
        <taxon>Brachionidae</taxon>
        <taxon>Brachionus</taxon>
    </lineage>
</organism>
<comment type="caution">
    <text evidence="1">The sequence shown here is derived from an EMBL/GenBank/DDBJ whole genome shotgun (WGS) entry which is preliminary data.</text>
</comment>
<protein>
    <submittedName>
        <fullName evidence="1">Uncharacterized protein</fullName>
    </submittedName>
</protein>
<dbReference type="EMBL" id="REGN01005422">
    <property type="protein sequence ID" value="RNA13429.1"/>
    <property type="molecule type" value="Genomic_DNA"/>
</dbReference>
<evidence type="ECO:0000313" key="2">
    <source>
        <dbReference type="Proteomes" id="UP000276133"/>
    </source>
</evidence>
<sequence length="92" mass="10750">MTNKGPKISLLRVRTLKETFQKVLFRKVFLRTIYVNAFFEVLFGKSANPIYKTFNISIQSYIFDNIKEIPIKIYNNPFSCQYGLIESGLFAI</sequence>
<gene>
    <name evidence="1" type="ORF">BpHYR1_045379</name>
</gene>
<dbReference type="AlphaFoldDB" id="A0A3M7QQE2"/>
<evidence type="ECO:0000313" key="1">
    <source>
        <dbReference type="EMBL" id="RNA13429.1"/>
    </source>
</evidence>
<keyword evidence="2" id="KW-1185">Reference proteome</keyword>
<name>A0A3M7QQE2_BRAPC</name>
<reference evidence="1 2" key="1">
    <citation type="journal article" date="2018" name="Sci. Rep.">
        <title>Genomic signatures of local adaptation to the degree of environmental predictability in rotifers.</title>
        <authorList>
            <person name="Franch-Gras L."/>
            <person name="Hahn C."/>
            <person name="Garcia-Roger E.M."/>
            <person name="Carmona M.J."/>
            <person name="Serra M."/>
            <person name="Gomez A."/>
        </authorList>
    </citation>
    <scope>NUCLEOTIDE SEQUENCE [LARGE SCALE GENOMIC DNA]</scope>
    <source>
        <strain evidence="1">HYR1</strain>
    </source>
</reference>
<accession>A0A3M7QQE2</accession>
<proteinExistence type="predicted"/>